<organism evidence="3 5">
    <name type="scientific">Pandoraea anapnoica</name>
    <dbReference type="NCBI Taxonomy" id="2508301"/>
    <lineage>
        <taxon>Bacteria</taxon>
        <taxon>Pseudomonadati</taxon>
        <taxon>Pseudomonadota</taxon>
        <taxon>Betaproteobacteria</taxon>
        <taxon>Burkholderiales</taxon>
        <taxon>Burkholderiaceae</taxon>
        <taxon>Pandoraea</taxon>
    </lineage>
</organism>
<dbReference type="EMBL" id="CABPSP010000004">
    <property type="protein sequence ID" value="VVE65428.1"/>
    <property type="molecule type" value="Genomic_DNA"/>
</dbReference>
<feature type="compositionally biased region" description="Basic and acidic residues" evidence="1">
    <location>
        <begin position="1"/>
        <end position="14"/>
    </location>
</feature>
<accession>A0A5E4ZVJ1</accession>
<feature type="compositionally biased region" description="Basic and acidic residues" evidence="1">
    <location>
        <begin position="22"/>
        <end position="38"/>
    </location>
</feature>
<dbReference type="RefSeq" id="WP_150737927.1">
    <property type="nucleotide sequence ID" value="NZ_CABPSP010000004.1"/>
</dbReference>
<name>A0A5E4ZVJ1_9BURK</name>
<dbReference type="Gene3D" id="3.30.420.10">
    <property type="entry name" value="Ribonuclease H-like superfamily/Ribonuclease H"/>
    <property type="match status" value="1"/>
</dbReference>
<dbReference type="InterPro" id="IPR009057">
    <property type="entry name" value="Homeodomain-like_sf"/>
</dbReference>
<feature type="domain" description="Integrase catalytic" evidence="2">
    <location>
        <begin position="303"/>
        <end position="520"/>
    </location>
</feature>
<dbReference type="GO" id="GO:0006313">
    <property type="term" value="P:DNA transposition"/>
    <property type="evidence" value="ECO:0007669"/>
    <property type="project" value="InterPro"/>
</dbReference>
<dbReference type="InterPro" id="IPR036397">
    <property type="entry name" value="RNaseH_sf"/>
</dbReference>
<dbReference type="InterPro" id="IPR012337">
    <property type="entry name" value="RNaseH-like_sf"/>
</dbReference>
<dbReference type="InterPro" id="IPR015126">
    <property type="entry name" value="Mu_I-gamma"/>
</dbReference>
<dbReference type="Pfam" id="PF09039">
    <property type="entry name" value="HTH_Tnp_Mu_2"/>
    <property type="match status" value="1"/>
</dbReference>
<evidence type="ECO:0000256" key="1">
    <source>
        <dbReference type="SAM" id="MobiDB-lite"/>
    </source>
</evidence>
<dbReference type="GO" id="GO:0003677">
    <property type="term" value="F:DNA binding"/>
    <property type="evidence" value="ECO:0007669"/>
    <property type="project" value="InterPro"/>
</dbReference>
<dbReference type="SUPFAM" id="SSF46689">
    <property type="entry name" value="Homeodomain-like"/>
    <property type="match status" value="1"/>
</dbReference>
<dbReference type="Gene3D" id="1.10.10.60">
    <property type="entry name" value="Homeodomain-like"/>
    <property type="match status" value="2"/>
</dbReference>
<dbReference type="GO" id="GO:0004803">
    <property type="term" value="F:transposase activity"/>
    <property type="evidence" value="ECO:0007669"/>
    <property type="project" value="InterPro"/>
</dbReference>
<feature type="region of interest" description="Disordered" evidence="1">
    <location>
        <begin position="676"/>
        <end position="696"/>
    </location>
</feature>
<dbReference type="Proteomes" id="UP000383122">
    <property type="component" value="Unassembled WGS sequence"/>
</dbReference>
<evidence type="ECO:0000259" key="2">
    <source>
        <dbReference type="PROSITE" id="PS50994"/>
    </source>
</evidence>
<reference evidence="3 5" key="1">
    <citation type="submission" date="2019-08" db="EMBL/GenBank/DDBJ databases">
        <authorList>
            <person name="Peeters C."/>
        </authorList>
    </citation>
    <scope>NUCLEOTIDE SEQUENCE [LARGE SCALE GENOMIC DNA]</scope>
    <source>
        <strain evidence="3 5">LMG 31117</strain>
    </source>
</reference>
<sequence>MDAKDEKITRDLRPPRACTIDDNERQAHDPGEKPADIGETRAEVGTPTAIDHREVVQRSCKAPIAISAAQVAKHAGVNDATVRRRCMAGVYPGAFKAKGNGGEGWMVPIAALPASVQRKLAEEYAARLAARVGVKDERPNADELRGEYHTLWDSYERKPANFKRMAEQALEALLAYRELLDAGVSVALAKQIISDQHGVSGITVWRYATATEKHPRQHWLPLLCPRYRGGRGKAEFTPEAYQWILARYLNTSQTKIAVITKEAREYGASKGWVIPSDDTVAKRLKEEPGWLEIGGRKGDKALVRSFPAVERDYTTLQLHELWESDGRRADVWCVWPDGTIARPFIVIWRDVRTRLVLSARGCLHPHTAAILQSFGTAMERTGAAPRNAKLDNGREYASKEFSGGQPTRYRFQIKPGDPVGMMTRVGTVARWSKPAYGQDKPIESFWNYIAEYCDQAPEFQRAYCGKDAASKPDDFDRAKAIPLAEYQARLAAALEHFNHRPHSGNGMAGRSPYEVYTELLEGAQIIRPDAAHIRLCKMGMALVTLDKREASLKFRVEGFGPIRYWNEALSQLPLSARSKKYQVFYDLDDPTANVAVYDGETFICDASPIDRIPFIEEGGTKTRKHVEARAKYVKTSKAAIGAAKAAGESFRPMLTHSGSLSALPLPPDAVPIDARRTPQTPESDAPLWAQDAQEPGKWVNTKTGEVRQRNIAAPPVSPESNRSDAELEALRKEWREKGNRPLGVKVPKTA</sequence>
<dbReference type="SUPFAM" id="SSF53098">
    <property type="entry name" value="Ribonuclease H-like"/>
    <property type="match status" value="1"/>
</dbReference>
<evidence type="ECO:0000313" key="3">
    <source>
        <dbReference type="EMBL" id="VVE65411.1"/>
    </source>
</evidence>
<feature type="region of interest" description="Disordered" evidence="1">
    <location>
        <begin position="1"/>
        <end position="38"/>
    </location>
</feature>
<protein>
    <recommendedName>
        <fullName evidence="2">Integrase catalytic domain-containing protein</fullName>
    </recommendedName>
</protein>
<gene>
    <name evidence="3" type="ORF">PAN31117_01860</name>
    <name evidence="4" type="ORF">PAN31117_01866</name>
</gene>
<dbReference type="AlphaFoldDB" id="A0A5E4ZVJ1"/>
<dbReference type="Pfam" id="PF02914">
    <property type="entry name" value="DDE_2"/>
    <property type="match status" value="1"/>
</dbReference>
<evidence type="ECO:0000313" key="4">
    <source>
        <dbReference type="EMBL" id="VVE65428.1"/>
    </source>
</evidence>
<dbReference type="EMBL" id="CABPSP010000004">
    <property type="protein sequence ID" value="VVE65411.1"/>
    <property type="molecule type" value="Genomic_DNA"/>
</dbReference>
<keyword evidence="5" id="KW-1185">Reference proteome</keyword>
<dbReference type="InterPro" id="IPR001584">
    <property type="entry name" value="Integrase_cat-core"/>
</dbReference>
<proteinExistence type="predicted"/>
<dbReference type="OrthoDB" id="5676324at2"/>
<dbReference type="GO" id="GO:0015074">
    <property type="term" value="P:DNA integration"/>
    <property type="evidence" value="ECO:0007669"/>
    <property type="project" value="InterPro"/>
</dbReference>
<evidence type="ECO:0000313" key="5">
    <source>
        <dbReference type="Proteomes" id="UP000383122"/>
    </source>
</evidence>
<dbReference type="InterPro" id="IPR004189">
    <property type="entry name" value="Phage_Mu_transposase"/>
</dbReference>
<dbReference type="PROSITE" id="PS50994">
    <property type="entry name" value="INTEGRASE"/>
    <property type="match status" value="1"/>
</dbReference>